<evidence type="ECO:0000313" key="24">
    <source>
        <dbReference type="Proteomes" id="UP001642464"/>
    </source>
</evidence>
<evidence type="ECO:0000256" key="10">
    <source>
        <dbReference type="ARBA" id="ARBA00022794"/>
    </source>
</evidence>
<dbReference type="Pfam" id="PF12774">
    <property type="entry name" value="AAA_6"/>
    <property type="match status" value="1"/>
</dbReference>
<dbReference type="Gene3D" id="1.20.140.100">
    <property type="entry name" value="Dynein heavy chain, N-terminal domain 2"/>
    <property type="match status" value="1"/>
</dbReference>
<dbReference type="Gene3D" id="3.10.490.20">
    <property type="match status" value="1"/>
</dbReference>
<organism evidence="23 24">
    <name type="scientific">Durusdinium trenchii</name>
    <dbReference type="NCBI Taxonomy" id="1381693"/>
    <lineage>
        <taxon>Eukaryota</taxon>
        <taxon>Sar</taxon>
        <taxon>Alveolata</taxon>
        <taxon>Dinophyceae</taxon>
        <taxon>Suessiales</taxon>
        <taxon>Symbiodiniaceae</taxon>
        <taxon>Durusdinium</taxon>
    </lineage>
</organism>
<evidence type="ECO:0000256" key="7">
    <source>
        <dbReference type="ARBA" id="ARBA00022701"/>
    </source>
</evidence>
<keyword evidence="15" id="KW-0472">Membrane</keyword>
<keyword evidence="6" id="KW-0963">Cytoplasm</keyword>
<dbReference type="SUPFAM" id="SSF57997">
    <property type="entry name" value="Tropomyosin"/>
    <property type="match status" value="1"/>
</dbReference>
<feature type="region of interest" description="Disordered" evidence="21">
    <location>
        <begin position="2655"/>
        <end position="2677"/>
    </location>
</feature>
<dbReference type="InterPro" id="IPR043160">
    <property type="entry name" value="Dynein_C_barrel"/>
</dbReference>
<dbReference type="PANTHER" id="PTHR45703">
    <property type="entry name" value="DYNEIN HEAVY CHAIN"/>
    <property type="match status" value="1"/>
</dbReference>
<dbReference type="Gene3D" id="1.20.920.30">
    <property type="match status" value="1"/>
</dbReference>
<dbReference type="SMART" id="SM00382">
    <property type="entry name" value="AAA"/>
    <property type="match status" value="3"/>
</dbReference>
<dbReference type="Gene3D" id="1.10.8.720">
    <property type="entry name" value="Region D6 of dynein motor"/>
    <property type="match status" value="1"/>
</dbReference>
<evidence type="ECO:0000256" key="9">
    <source>
        <dbReference type="ARBA" id="ARBA00022741"/>
    </source>
</evidence>
<evidence type="ECO:0000256" key="16">
    <source>
        <dbReference type="ARBA" id="ARBA00023175"/>
    </source>
</evidence>
<evidence type="ECO:0000256" key="20">
    <source>
        <dbReference type="SAM" id="Coils"/>
    </source>
</evidence>
<feature type="domain" description="AAA+ ATPase" evidence="22">
    <location>
        <begin position="2033"/>
        <end position="2188"/>
    </location>
</feature>
<dbReference type="Gene3D" id="3.20.180.20">
    <property type="entry name" value="Dynein heavy chain, N-terminal domain 2"/>
    <property type="match status" value="1"/>
</dbReference>
<dbReference type="Pfam" id="PF18199">
    <property type="entry name" value="Dynein_C"/>
    <property type="match status" value="1"/>
</dbReference>
<keyword evidence="7" id="KW-0493">Microtubule</keyword>
<keyword evidence="14" id="KW-0969">Cilium</keyword>
<dbReference type="Pfam" id="PF21264">
    <property type="entry name" value="DYNC2H1_AAA_dom"/>
    <property type="match status" value="1"/>
</dbReference>
<dbReference type="InterPro" id="IPR056759">
    <property type="entry name" value="DYH2-5-8_CC"/>
</dbReference>
<dbReference type="PANTHER" id="PTHR45703:SF22">
    <property type="entry name" value="DYNEIN CYTOPLASMIC 2 HEAVY CHAIN 1"/>
    <property type="match status" value="1"/>
</dbReference>
<protein>
    <recommendedName>
        <fullName evidence="19">Cytoplasmic dynein 2 heavy chain 1</fullName>
    </recommendedName>
</protein>
<keyword evidence="11" id="KW-0067">ATP-binding</keyword>
<gene>
    <name evidence="23" type="ORF">SCF082_LOCUS41612</name>
</gene>
<evidence type="ECO:0000256" key="2">
    <source>
        <dbReference type="ARBA" id="ARBA00004430"/>
    </source>
</evidence>
<dbReference type="InterPro" id="IPR026983">
    <property type="entry name" value="DHC"/>
</dbReference>
<keyword evidence="12" id="KW-0243">Dynein</keyword>
<dbReference type="Gene3D" id="1.10.8.710">
    <property type="match status" value="1"/>
</dbReference>
<proteinExistence type="inferred from homology"/>
<evidence type="ECO:0000256" key="12">
    <source>
        <dbReference type="ARBA" id="ARBA00023017"/>
    </source>
</evidence>
<evidence type="ECO:0000256" key="6">
    <source>
        <dbReference type="ARBA" id="ARBA00022490"/>
    </source>
</evidence>
<feature type="domain" description="AAA+ ATPase" evidence="22">
    <location>
        <begin position="2357"/>
        <end position="2506"/>
    </location>
</feature>
<feature type="region of interest" description="Disordered" evidence="21">
    <location>
        <begin position="149"/>
        <end position="176"/>
    </location>
</feature>
<feature type="region of interest" description="Disordered" evidence="21">
    <location>
        <begin position="3023"/>
        <end position="3048"/>
    </location>
</feature>
<feature type="domain" description="AAA+ ATPase" evidence="22">
    <location>
        <begin position="1742"/>
        <end position="1888"/>
    </location>
</feature>
<dbReference type="InterPro" id="IPR049400">
    <property type="entry name" value="DYNC2H1_AAA_dom"/>
</dbReference>
<dbReference type="InterPro" id="IPR041658">
    <property type="entry name" value="AAA_lid_11"/>
</dbReference>
<dbReference type="Pfam" id="PF25007">
    <property type="entry name" value="DYH2-5-8_CC"/>
    <property type="match status" value="1"/>
</dbReference>
<feature type="coiled-coil region" evidence="20">
    <location>
        <begin position="3178"/>
        <end position="3275"/>
    </location>
</feature>
<sequence length="4463" mass="501876">MPRSEDARVEYVLSCVQSLCKVQDVEALRENDVIAAFVNDGAVRSLHIAVKDKGGSFVVSVDDDIAGSSGSNLQLHFAKQGVDALDEENIREQLVVTPVQSSPLASLYHSLHSVYAPALLNDPSFASRVSPDVQDLLCQLDNQLQTLVRGGSSEAGADNDGAKRGGGSDPSDPASVQGIIHPIDEVKFWEDQAATHGRGQAKRRAEAILKTLEPVKSSLESVATLDLVELRELVDELNGALDDLWKIEFSNEQDRFPQMRMEHLFRVIGNAIVQRCCATIKDDELWTDAFAKVRRKLEAATQVCEQWISCTKELTGSHWATYLAHPWQATAQKNSRESQEENEGDAFGGGKHSQVFSDTAVEAFSQRIDEILRLRTTHEELSRLLEPDEVETFGVEENLEVFRHVRALFVNKYTQPAWETALVKYEESIAPIERSIAAKLSQRLKRGLQTNAETHPLILVGEFVKFKNLVIRPEIKRALRSERETVVARVAAFIDELDAEFDARSARIARGGGVQTEGKSDEGAASSGVPLSRNLSPTINAIVWGRQVLNSVESVYSASLHLFEDLSSFDRLQETAQSLSGRIESWLSDVFRDWSMDIEEQLADGELSLHLTGQLMEIDLKGLLQVNFSERLVTVLREVRQLGELGMSVPAKVKKAAKEAERYYRHGVMLKKTANYFNSMESQIIESQKAMLFEALVEFESEVTNPRLAKGSKRDGAMVTWGNPSDCQAYVERLRQAADKLSAENRRLHKTHEKLGSEVVRLMDIDILRQADRWKQQWNKLNSVMVQMEASYEPKRMVKWKRHWDCQVYKSLEASYRMGLESLNENLGEIKTDLVFTNHKLQFRPPTEDLRTTYYRKMKKFIAIPAGFKGFSGGAHSRELFGKMADRNAASLLQVYTKAEALFRKLDDLVSQMQPYTVLGTVQDLDSLVEEVCVHCSDWEVNFKMLKAKRRELDKVHDFYKIDCVAVSTAAFKMAVEDQLSRLSDALMVSLRKSVLGVLKTVEQYLDASMERLSKRPETIEEISEATAEWGRISGDKKDIKSKWNKTEDRRKLLLAMSSSLQQNVAVDISEVMDTHGRLPGKWENFEVALIAFNDMIEDQREALKARVDDDVESCQQTIGQFVSRWESLKPGREGVESWANDAVQAIFEELDEWKTQFDAIKQTAQTCASNCEHFELPAPRFEQLEDVERDFENTQEEWAQYRKFSEQLAQLRHKDWISFRTSLYDAEDFARVWLEQIKGKARGLVLEQIAQTCGHLRKAIPALKFMRGEPFKEEHWNTLFKKLGMPKGTSLQSLTFGHFVDVIDVVADNLQFAKDMTARAQGEVTIREAIMELKSWAETATVEMMDHEEMGRNTPLIKNWKEILTDLGDNQSLLASLKESQYYKPFEQQASVYEQNMASLDAYLGMMNQVQRKWLYLEPIFGRGALPSEANRFRRIDEDWVDTMGKLAAEPLLFNLCDEGIFPRMNEILSTMVDQLERCQKALADFLEEKRSKLPRFYFIGDDDLLEILGQAKNPEVIQAHLKKLFQGIHSVRFTEDQTAITAICSSAGEKVSLEHPVQITDQVEVWLQSLSDEMRRTLQTQLVRCVHEKKQVNLTGYPSQVLCLAENIKFTSRCEHAIKQGKIASLRKLLRKTLQGYTSADLSKQPLSQLKVKSLILDLVHNIDVCDQLEKAGVTSLEDWHWDKQLRYYLNTDNQCVVRMCDAEIKYTYEYWGNAAKLVHTPLTDKCYLTLTQGMHMGFGGSPYGPAGTGKTESVKALGSCLGRQVLVFNCDEGLDFQSMGRIFTGLVKCGAWGCFDEFNRLKEDQLSAVSQQIQVIQAAIKAKSSTLKLLGRNIDVDFNAGIFVTMNPAGKGYGGRSKLPDNLKQLFRPVAMSRPDNNLIAEVILYSEGFQEAKDLGQKLVSLYALSKELLSPQLHYDWGLRAMKAVLNTGGKLLMAHKRSNEGTPASETERELLIKAIRVNTLSKLTFVDAQAFLGLIGDVFPGSESRDVDYEELEQAIREVLQDPAFGLEYSETQVRKMMQLKESLDQRMGCVVVGPSGCGKSTLWSVLKVALRKIGTEVKTYVMNPKSMPRERLLGYMDMDTREWFDGVLTNAARAVVKEPKEVRSWIVCDGDVDPEWIESLNSVLDDNKLLTMPNGERISFGSNVNFIFETHDLRFASPATISRMGMIFLSDEDVDVKRLVHCWLQQQLTNTGGDKTNGEKQVKEPEDDQVELLAQWIDDLFYNALDWVLRQDAFVVETTMVGTVKNGLSHIRLASSKPEFCVGLIRGLGGNLDLDTRADFARHCFELAGESPPSNKTPLDCFCDRGVLAPFSPRTEMEGDFARLGNGGAIIQTVSVQRNLAMVQQWMDGMEPFILVGPEGCGKTMLLSHCFRLASRTTSVTTLHCNAQTTAAHVIQKIQQSCSLFSTNSGRVYRPREAERLVLYLKDINLPKPDKYDTCMLIAFLQQLATCHGFYDDNLEFLGIENVHIVASMNPATTVGRHTLSSRFTAMVRIAYVDYPEPDELVGVYATILEDAVHAPADSGLVVSDPKWQNPSNLRKLAETMVDLFKSVKSKFSVDDQRHYLFTPRDLTEWVLSLLNYDTRNEDLLDIFAYEANRIFRDRLVDADAKNRFDGILANVLRKDWQHRLDSLDEVVFSSLNAPGGSVSFKTSEESKDEETKDGGEQSVSRHQLIRIPLEEFRAVVEHGLMMYEREEKELNIKLFPQVLHQLARVDRVLSRKGGSMLLAGRCGVGRRTATMLAAHMHGMEFFTPNLSSASGTQGSLKSFCNELKHVVQTAGVEGRHTVLYVEDHQIFAEEVLEMLNSLLCSGEVPGLFKHEELVPLLEPLKELMNDEIGDGSVRNPLEFFVRRVQQFLHVVVSMDPSNDKFLLRCESNPALYTTCSILWFGEWSRQAIQDFPGLYLPEFFGEDAPEDWDPRALQSAVSSIHDACKAHGAAPRDLVAFLDCFKHLYETKAGAITKKVSQFLGGLAKLEEAEQTVDELSADAGKQRVELQRKQQAADESMEEITEALTHASKTRKETETLSTDLKTAEEETKTRKANIEAELSEIQPVLEQAKEAVGKIKSDNLNELRSLKAPPEPVSDVLKAVLMLLGINDTSWQSMRKFLGNRGVKEDIMAFDTHRITPEIRAQVTKLLRARGSSFERATIQRVSVAAAPFAAWVKANIRYSLVLEKIQPLEQELDEAKEALDSAQERMQACEDELAEIDDRVKALQDNFKKSTKEATQLGAKLQDTEETLEKAQKLLAELGGEKERWSSQAEDLRRTIGTLPMRILLSAAFVTYLGKAPEDVRQRELRVWSTEFCGLSGNDDESKQDLEGKSSGESAGASHYDVKRILSSESEMLVWKSQQGLPGDDLSMENAIIIVNSPEARCPFIVDPANGATRWLRSNLAADAAQAFEVVSQQDPRFVNQVELAVRFGKTLVVVEVDGVDPMLYPLVRRDLKRQGPRWVVQVGDKLIDYHEKFRLLLVTRNPDPLLPPDACSLVNEVNFTVTRSGLEGQLLGVTVQHEQPELEQQKSEVLKQEEDFKVQLSELERELLDTLAASEGNLLENQVLLDTLTKTKEKSAEVSELLERSATVSAKLDTERNQYRAFAAAGSQLYFAITGLARVNHMYQFSLQSFVQLFRNTLEQKDAAGDVQDRMDRLILQLEKRVLYFCGRALFKADRLMFAMHLVRNVRPQLFQEGEWEFLAGDAVSLAGHSVSGGLVEGKEGGGDDDDTGVMSSTSSCPSWVATDRVARVEAFREAFPRLFTKLDLSGQQNDWARWGRHPECEKIFPASLGLTVFQKVLVTEMLRPDRLESAMTMFCCDALDVTSLSPPSASIQHLMESREDCPDPSVPILLVATPGADPTSELQEFAAKTVGKDHYLELAMGGGQTEDALVTLRDAARNGDWLCLKNLHLVASWIPRLEKEFNALHKRHDNFRLWLTTEETSQFAPILLQQSWKLTFEAPPGIKKNLQRTYDSWPEELVQGNGETQATLLFLLAWMHALMQERRTYIPQGWTKFYEFSLGDLRSGVGVVELAMDTLAGRSSEQHQEGKDDDERGQEGIDWAYIHGLMENSVYGGRIDNPFDLRVLRAYLDKFFNNDMLEGGRGILLAEGLKVPENMMDKEEAMSWIDRLDDTDVPSMFGLPPNIERSVQRARSTATVNALKALSLSASGPLVFDRTEWCKKLQPVIKLWEKQVSSCGDALLAKPSFDGSKAGKDDSRNGEVDPIELFVLLEEQRAYTVVSRVDRAIRNISRVVSGSGLLSPQIQADAATLMEQSVPAEWQALWEGPGTPAEWLRAVATRKVALKEWVRQSRKGTLFNKTFDLAELLNPGTFLNALRQLTARETKSSMDGLRMISAWDERELEAAKRSIAVTGLSLQGALLEDGRLCLPDADAPELVSAPTCFVGFVPEAEAAAFEQDRSAISLPLYEDSGRETLLMQLSVPLPKGHSEATWITSGAAFFLHG</sequence>
<keyword evidence="16" id="KW-0505">Motor protein</keyword>
<dbReference type="Gene3D" id="1.10.8.1220">
    <property type="match status" value="1"/>
</dbReference>
<evidence type="ECO:0000256" key="3">
    <source>
        <dbReference type="ARBA" id="ARBA00008887"/>
    </source>
</evidence>
<dbReference type="Pfam" id="PF12780">
    <property type="entry name" value="AAA_8"/>
    <property type="match status" value="1"/>
</dbReference>
<evidence type="ECO:0000256" key="14">
    <source>
        <dbReference type="ARBA" id="ARBA00023069"/>
    </source>
</evidence>
<evidence type="ECO:0000256" key="13">
    <source>
        <dbReference type="ARBA" id="ARBA00023054"/>
    </source>
</evidence>
<evidence type="ECO:0000256" key="4">
    <source>
        <dbReference type="ARBA" id="ARBA00022473"/>
    </source>
</evidence>
<dbReference type="EMBL" id="CAXAMM010039658">
    <property type="protein sequence ID" value="CAK9088100.1"/>
    <property type="molecule type" value="Genomic_DNA"/>
</dbReference>
<dbReference type="Pfam" id="PF08385">
    <property type="entry name" value="DHC_N1"/>
    <property type="match status" value="1"/>
</dbReference>
<dbReference type="InterPro" id="IPR035699">
    <property type="entry name" value="AAA_6"/>
</dbReference>
<dbReference type="InterPro" id="IPR035706">
    <property type="entry name" value="AAA_9"/>
</dbReference>
<keyword evidence="24" id="KW-1185">Reference proteome</keyword>
<dbReference type="Proteomes" id="UP001642464">
    <property type="component" value="Unassembled WGS sequence"/>
</dbReference>
<dbReference type="InterPro" id="IPR043157">
    <property type="entry name" value="Dynein_AAA1S"/>
</dbReference>
<keyword evidence="9" id="KW-0547">Nucleotide-binding</keyword>
<dbReference type="InterPro" id="IPR013594">
    <property type="entry name" value="Dynein_heavy_tail"/>
</dbReference>
<accession>A0ABP0QJU3</accession>
<dbReference type="Pfam" id="PF22597">
    <property type="entry name" value="DYN_lid"/>
    <property type="match status" value="1"/>
</dbReference>
<evidence type="ECO:0000256" key="21">
    <source>
        <dbReference type="SAM" id="MobiDB-lite"/>
    </source>
</evidence>
<name>A0ABP0QJU3_9DINO</name>
<dbReference type="Gene3D" id="3.40.50.300">
    <property type="entry name" value="P-loop containing nucleotide triphosphate hydrolases"/>
    <property type="match status" value="5"/>
</dbReference>
<dbReference type="InterPro" id="IPR054354">
    <property type="entry name" value="DYNC2H1-like_lid"/>
</dbReference>
<dbReference type="InterPro" id="IPR042219">
    <property type="entry name" value="AAA_lid_11_sf"/>
</dbReference>
<dbReference type="Pfam" id="PF12775">
    <property type="entry name" value="AAA_7"/>
    <property type="match status" value="1"/>
</dbReference>
<dbReference type="Gene3D" id="1.20.1270.280">
    <property type="match status" value="1"/>
</dbReference>
<dbReference type="Gene3D" id="1.20.58.1120">
    <property type="match status" value="1"/>
</dbReference>
<reference evidence="23 24" key="1">
    <citation type="submission" date="2024-02" db="EMBL/GenBank/DDBJ databases">
        <authorList>
            <person name="Chen Y."/>
            <person name="Shah S."/>
            <person name="Dougan E. K."/>
            <person name="Thang M."/>
            <person name="Chan C."/>
        </authorList>
    </citation>
    <scope>NUCLEOTIDE SEQUENCE [LARGE SCALE GENOMIC DNA]</scope>
</reference>
<dbReference type="InterPro" id="IPR042228">
    <property type="entry name" value="Dynein_linker_3"/>
</dbReference>
<keyword evidence="4" id="KW-0217">Developmental protein</keyword>
<comment type="similarity">
    <text evidence="3">Belongs to the dynein heavy chain family.</text>
</comment>
<dbReference type="InterPro" id="IPR041228">
    <property type="entry name" value="Dynein_C"/>
</dbReference>
<feature type="compositionally biased region" description="Basic and acidic residues" evidence="21">
    <location>
        <begin position="2659"/>
        <end position="2672"/>
    </location>
</feature>
<keyword evidence="18" id="KW-0966">Cell projection</keyword>
<evidence type="ECO:0000256" key="8">
    <source>
        <dbReference type="ARBA" id="ARBA00022737"/>
    </source>
</evidence>
<keyword evidence="10" id="KW-0970">Cilium biogenesis/degradation</keyword>
<dbReference type="SUPFAM" id="SSF52540">
    <property type="entry name" value="P-loop containing nucleoside triphosphate hydrolases"/>
    <property type="match status" value="4"/>
</dbReference>
<comment type="caution">
    <text evidence="23">The sequence shown here is derived from an EMBL/GenBank/DDBJ whole genome shotgun (WGS) entry which is preliminary data.</text>
</comment>
<dbReference type="Pfam" id="PF12777">
    <property type="entry name" value="MT"/>
    <property type="match status" value="1"/>
</dbReference>
<keyword evidence="8" id="KW-0677">Repeat</keyword>
<evidence type="ECO:0000256" key="1">
    <source>
        <dbReference type="ARBA" id="ARBA00004202"/>
    </source>
</evidence>
<dbReference type="Pfam" id="PF03028">
    <property type="entry name" value="Dynein_heavy"/>
    <property type="match status" value="1"/>
</dbReference>
<evidence type="ECO:0000256" key="19">
    <source>
        <dbReference type="ARBA" id="ARBA00023902"/>
    </source>
</evidence>
<dbReference type="Pfam" id="PF08393">
    <property type="entry name" value="DHC_N2"/>
    <property type="match status" value="1"/>
</dbReference>
<dbReference type="Gene3D" id="6.10.140.1060">
    <property type="match status" value="1"/>
</dbReference>
<dbReference type="Pfam" id="PF18198">
    <property type="entry name" value="AAA_lid_11"/>
    <property type="match status" value="1"/>
</dbReference>
<dbReference type="InterPro" id="IPR027417">
    <property type="entry name" value="P-loop_NTPase"/>
</dbReference>
<evidence type="ECO:0000259" key="22">
    <source>
        <dbReference type="SMART" id="SM00382"/>
    </source>
</evidence>
<dbReference type="Pfam" id="PF12781">
    <property type="entry name" value="AAA_9"/>
    <property type="match status" value="1"/>
</dbReference>
<dbReference type="InterPro" id="IPR024743">
    <property type="entry name" value="Dynein_HC_stalk"/>
</dbReference>
<keyword evidence="5" id="KW-1003">Cell membrane</keyword>
<comment type="subcellular location">
    <subcellularLocation>
        <location evidence="1">Cell membrane</location>
        <topology evidence="1">Peripheral membrane protein</topology>
    </subcellularLocation>
    <subcellularLocation>
        <location evidence="2">Cytoplasm</location>
        <location evidence="2">Cytoskeleton</location>
        <location evidence="2">Cilium axoneme</location>
    </subcellularLocation>
</comment>
<keyword evidence="13 20" id="KW-0175">Coiled coil</keyword>
<dbReference type="InterPro" id="IPR024317">
    <property type="entry name" value="Dynein_heavy_chain_D4_dom"/>
</dbReference>
<feature type="region of interest" description="Disordered" evidence="21">
    <location>
        <begin position="330"/>
        <end position="351"/>
    </location>
</feature>
<evidence type="ECO:0000313" key="23">
    <source>
        <dbReference type="EMBL" id="CAK9088100.1"/>
    </source>
</evidence>
<dbReference type="InterPro" id="IPR004273">
    <property type="entry name" value="Dynein_heavy_D6_P-loop"/>
</dbReference>
<evidence type="ECO:0000256" key="15">
    <source>
        <dbReference type="ARBA" id="ARBA00023136"/>
    </source>
</evidence>
<keyword evidence="17" id="KW-0206">Cytoskeleton</keyword>
<dbReference type="InterPro" id="IPR042222">
    <property type="entry name" value="Dynein_2_N"/>
</dbReference>
<evidence type="ECO:0000256" key="11">
    <source>
        <dbReference type="ARBA" id="ARBA00022840"/>
    </source>
</evidence>
<evidence type="ECO:0000256" key="18">
    <source>
        <dbReference type="ARBA" id="ARBA00023273"/>
    </source>
</evidence>
<dbReference type="InterPro" id="IPR013602">
    <property type="entry name" value="Dynein_heavy_linker"/>
</dbReference>
<dbReference type="Gene3D" id="1.20.920.20">
    <property type="match status" value="1"/>
</dbReference>
<dbReference type="InterPro" id="IPR003593">
    <property type="entry name" value="AAA+_ATPase"/>
</dbReference>
<evidence type="ECO:0000256" key="5">
    <source>
        <dbReference type="ARBA" id="ARBA00022475"/>
    </source>
</evidence>
<evidence type="ECO:0000256" key="17">
    <source>
        <dbReference type="ARBA" id="ARBA00023212"/>
    </source>
</evidence>